<organism evidence="1 2">
    <name type="scientific">Agrobacterium deltaense NCPPB 1641</name>
    <dbReference type="NCBI Taxonomy" id="1183425"/>
    <lineage>
        <taxon>Bacteria</taxon>
        <taxon>Pseudomonadati</taxon>
        <taxon>Pseudomonadota</taxon>
        <taxon>Alphaproteobacteria</taxon>
        <taxon>Hyphomicrobiales</taxon>
        <taxon>Rhizobiaceae</taxon>
        <taxon>Rhizobium/Agrobacterium group</taxon>
        <taxon>Agrobacterium</taxon>
    </lineage>
</organism>
<accession>A0A1S7TMJ9</accession>
<name>A0A1S7TMJ9_9HYPH</name>
<protein>
    <submittedName>
        <fullName evidence="1">Uncharacterized protein</fullName>
    </submittedName>
</protein>
<evidence type="ECO:0000313" key="1">
    <source>
        <dbReference type="EMBL" id="CVI55570.1"/>
    </source>
</evidence>
<dbReference type="Proteomes" id="UP000192140">
    <property type="component" value="Unassembled WGS sequence"/>
</dbReference>
<proteinExistence type="predicted"/>
<dbReference type="AlphaFoldDB" id="A0A1S7TMJ9"/>
<reference evidence="1" key="1">
    <citation type="submission" date="2016-01" db="EMBL/GenBank/DDBJ databases">
        <authorList>
            <person name="Regsiter A."/>
            <person name="william w."/>
        </authorList>
    </citation>
    <scope>NUCLEOTIDE SEQUENCE</scope>
    <source>
        <strain evidence="1">NCPPB 1641</strain>
    </source>
</reference>
<sequence length="55" mass="5956">MGLQGSVLGGFGALSKMVADERKQRAVKPGTEVFSTDRWKLAAYGLSFPLISRAR</sequence>
<gene>
    <name evidence="1" type="ORF">AGR7A_Cc210102</name>
</gene>
<keyword evidence="2" id="KW-1185">Reference proteome</keyword>
<evidence type="ECO:0000313" key="2">
    <source>
        <dbReference type="Proteomes" id="UP000192140"/>
    </source>
</evidence>
<dbReference type="EMBL" id="FCNP01000014">
    <property type="protein sequence ID" value="CVI55570.1"/>
    <property type="molecule type" value="Genomic_DNA"/>
</dbReference>
<comment type="caution">
    <text evidence="1">The sequence shown here is derived from an EMBL/GenBank/DDBJ whole genome shotgun (WGS) entry which is preliminary data.</text>
</comment>